<feature type="transmembrane region" description="Helical" evidence="6">
    <location>
        <begin position="185"/>
        <end position="211"/>
    </location>
</feature>
<feature type="region of interest" description="Disordered" evidence="5">
    <location>
        <begin position="764"/>
        <end position="795"/>
    </location>
</feature>
<feature type="compositionally biased region" description="Polar residues" evidence="5">
    <location>
        <begin position="363"/>
        <end position="389"/>
    </location>
</feature>
<feature type="compositionally biased region" description="Low complexity" evidence="5">
    <location>
        <begin position="875"/>
        <end position="896"/>
    </location>
</feature>
<feature type="region of interest" description="Disordered" evidence="5">
    <location>
        <begin position="1195"/>
        <end position="1275"/>
    </location>
</feature>
<evidence type="ECO:0000256" key="5">
    <source>
        <dbReference type="SAM" id="MobiDB-lite"/>
    </source>
</evidence>
<feature type="compositionally biased region" description="Polar residues" evidence="5">
    <location>
        <begin position="500"/>
        <end position="512"/>
    </location>
</feature>
<evidence type="ECO:0000256" key="4">
    <source>
        <dbReference type="ARBA" id="ARBA00023136"/>
    </source>
</evidence>
<feature type="compositionally biased region" description="Acidic residues" evidence="5">
    <location>
        <begin position="1018"/>
        <end position="1037"/>
    </location>
</feature>
<reference evidence="8 9" key="1">
    <citation type="submission" date="2019-01" db="EMBL/GenBank/DDBJ databases">
        <title>A draft genome assembly of the solar-powered sea slug Elysia chlorotica.</title>
        <authorList>
            <person name="Cai H."/>
            <person name="Li Q."/>
            <person name="Fang X."/>
            <person name="Li J."/>
            <person name="Curtis N.E."/>
            <person name="Altenburger A."/>
            <person name="Shibata T."/>
            <person name="Feng M."/>
            <person name="Maeda T."/>
            <person name="Schwartz J.A."/>
            <person name="Shigenobu S."/>
            <person name="Lundholm N."/>
            <person name="Nishiyama T."/>
            <person name="Yang H."/>
            <person name="Hasebe M."/>
            <person name="Li S."/>
            <person name="Pierce S.K."/>
            <person name="Wang J."/>
        </authorList>
    </citation>
    <scope>NUCLEOTIDE SEQUENCE [LARGE SCALE GENOMIC DNA]</scope>
    <source>
        <strain evidence="8">EC2010</strain>
        <tissue evidence="8">Whole organism of an adult</tissue>
    </source>
</reference>
<organism evidence="8 9">
    <name type="scientific">Elysia chlorotica</name>
    <name type="common">Eastern emerald elysia</name>
    <name type="synonym">Sea slug</name>
    <dbReference type="NCBI Taxonomy" id="188477"/>
    <lineage>
        <taxon>Eukaryota</taxon>
        <taxon>Metazoa</taxon>
        <taxon>Spiralia</taxon>
        <taxon>Lophotrochozoa</taxon>
        <taxon>Mollusca</taxon>
        <taxon>Gastropoda</taxon>
        <taxon>Heterobranchia</taxon>
        <taxon>Euthyneura</taxon>
        <taxon>Panpulmonata</taxon>
        <taxon>Sacoglossa</taxon>
        <taxon>Placobranchoidea</taxon>
        <taxon>Plakobranchidae</taxon>
        <taxon>Elysia</taxon>
    </lineage>
</organism>
<name>A0A3S1CCV6_ELYCH</name>
<feature type="compositionally biased region" description="Polar residues" evidence="5">
    <location>
        <begin position="618"/>
        <end position="632"/>
    </location>
</feature>
<dbReference type="GO" id="GO:0016020">
    <property type="term" value="C:membrane"/>
    <property type="evidence" value="ECO:0007669"/>
    <property type="project" value="UniProtKB-SubCell"/>
</dbReference>
<feature type="compositionally biased region" description="Low complexity" evidence="5">
    <location>
        <begin position="1219"/>
        <end position="1231"/>
    </location>
</feature>
<comment type="caution">
    <text evidence="8">The sequence shown here is derived from an EMBL/GenBank/DDBJ whole genome shotgun (WGS) entry which is preliminary data.</text>
</comment>
<feature type="region of interest" description="Disordered" evidence="5">
    <location>
        <begin position="816"/>
        <end position="835"/>
    </location>
</feature>
<keyword evidence="2 6" id="KW-0812">Transmembrane</keyword>
<feature type="compositionally biased region" description="Polar residues" evidence="5">
    <location>
        <begin position="970"/>
        <end position="986"/>
    </location>
</feature>
<comment type="subcellular location">
    <subcellularLocation>
        <location evidence="1">Membrane</location>
    </subcellularLocation>
</comment>
<evidence type="ECO:0000256" key="3">
    <source>
        <dbReference type="ARBA" id="ARBA00022989"/>
    </source>
</evidence>
<dbReference type="Proteomes" id="UP000271974">
    <property type="component" value="Unassembled WGS sequence"/>
</dbReference>
<feature type="region of interest" description="Disordered" evidence="5">
    <location>
        <begin position="363"/>
        <end position="410"/>
    </location>
</feature>
<dbReference type="PROSITE" id="PS50262">
    <property type="entry name" value="G_PROTEIN_RECEP_F1_2"/>
    <property type="match status" value="1"/>
</dbReference>
<feature type="compositionally biased region" description="Polar residues" evidence="5">
    <location>
        <begin position="897"/>
        <end position="907"/>
    </location>
</feature>
<dbReference type="Gene3D" id="1.20.1070.10">
    <property type="entry name" value="Rhodopsin 7-helix transmembrane proteins"/>
    <property type="match status" value="1"/>
</dbReference>
<keyword evidence="4 6" id="KW-0472">Membrane</keyword>
<keyword evidence="3 6" id="KW-1133">Transmembrane helix</keyword>
<feature type="region of interest" description="Disordered" evidence="5">
    <location>
        <begin position="618"/>
        <end position="642"/>
    </location>
</feature>
<feature type="compositionally biased region" description="Pro residues" evidence="5">
    <location>
        <begin position="1247"/>
        <end position="1261"/>
    </location>
</feature>
<dbReference type="STRING" id="188477.A0A3S1CCV6"/>
<feature type="compositionally biased region" description="Basic and acidic residues" evidence="5">
    <location>
        <begin position="470"/>
        <end position="499"/>
    </location>
</feature>
<keyword evidence="9" id="KW-1185">Reference proteome</keyword>
<feature type="compositionally biased region" description="Polar residues" evidence="5">
    <location>
        <begin position="537"/>
        <end position="552"/>
    </location>
</feature>
<feature type="region of interest" description="Disordered" evidence="5">
    <location>
        <begin position="1017"/>
        <end position="1045"/>
    </location>
</feature>
<dbReference type="InterPro" id="IPR017452">
    <property type="entry name" value="GPCR_Rhodpsn_7TM"/>
</dbReference>
<feature type="compositionally biased region" description="Low complexity" evidence="5">
    <location>
        <begin position="560"/>
        <end position="572"/>
    </location>
</feature>
<accession>A0A3S1CCV6</accession>
<feature type="region of interest" description="Disordered" evidence="5">
    <location>
        <begin position="963"/>
        <end position="986"/>
    </location>
</feature>
<feature type="compositionally biased region" description="Low complexity" evidence="5">
    <location>
        <begin position="816"/>
        <end position="828"/>
    </location>
</feature>
<dbReference type="SUPFAM" id="SSF81321">
    <property type="entry name" value="Family A G protein-coupled receptor-like"/>
    <property type="match status" value="1"/>
</dbReference>
<feature type="transmembrane region" description="Helical" evidence="6">
    <location>
        <begin position="48"/>
        <end position="67"/>
    </location>
</feature>
<gene>
    <name evidence="8" type="ORF">EGW08_002993</name>
</gene>
<feature type="compositionally biased region" description="Polar residues" evidence="5">
    <location>
        <begin position="1195"/>
        <end position="1218"/>
    </location>
</feature>
<feature type="region of interest" description="Disordered" evidence="5">
    <location>
        <begin position="1658"/>
        <end position="1694"/>
    </location>
</feature>
<feature type="transmembrane region" description="Helical" evidence="6">
    <location>
        <begin position="138"/>
        <end position="157"/>
    </location>
</feature>
<evidence type="ECO:0000256" key="6">
    <source>
        <dbReference type="SAM" id="Phobius"/>
    </source>
</evidence>
<proteinExistence type="predicted"/>
<sequence length="1915" mass="209249">MLSSGIMPSPSWDTSVAWLCLCPVALLTDLLALAAIFHFRPLLHSVDVALASLFVTMAIDVLLLLPFPSIIRLDGDLKWTKEACTSYNWLASTLRASNILVLMLMNMYWVSALRTSPDPSAQSPNSSRIFSSSKLMKLAVMISWAVAITIGMVPVSGQNRVFNYYKSDNKTQNCTFLPYNTDIGYSLFFIIIAIASLFISVISAGDTLLLFRQMRRLTVTRFGNARRVSLPGHSMDVSQSEHPSAHAQHSELSVCMELCLVGFCVTLGSAVVNLLPFVLSQFIQLLHDDHDHVAMETTLLWLLLAEAALIPHVLWALSGRYRHAIRYLWRVYVLCDQNAKEEDTRACTLQAFRMKASDWSLQPYQNGSAPKQMNGNSVYPNGSTMSRPSSEPGPSGQNGRNGRNGTGKDPFVVKIVSLGHGATEVQTSSAVLELDDGMAVVSSLPINTGAAPLRLKDLSRQAQSSPVGMGHDHDSTPEKVHSFSADDHDCNESSPRSEQESSINSKAPQNKKLSPPGVWASRIAPRKGFNTLGPGGTTSQSTPNTPTKSLGVSPQPPPRRMGSSSSSGSSNSRVKRSASATSRQEWKERMRKKHLPAIFVNTSFEEDNIDKAVIVHSTPQQSSAVRTSQASSMRDVYDESEKNQVIKGKFSESSGHSPKSKDTFQRNSSVETTYFTSGEHSFRPIHALTGGPLKKKYSIAENEGMYGMYEDGDIDDILDEQVTNFSSVAVESARGTEQAKNFTAVESQPDVSFDSSVNLALLVKPQRKRQSNHGNQNPNPDLGIDNPAFDISAEGSLPGSADIGVFYDDTVISSSSETSHTETFNTSNVGSSEPSLVTEVAPTSIQATEVGISPGTEAAQTFSSPEETVNDGNYTTTQNQVLTETTWSKSPSTTTTQVSPASSQQSKNIKRKVSVSPSDLMVSSVDSDDDLVMPPRDFENPQNSKGFGVLSEIDAVQTVRGPKEIEPGLSQPSQAPETTELTSVSQDWGQLETVSGSEMILFKSTHVKAAAEVMVESSIDDEEDLDVNGDGSDEEVSSDGGQRVDEKEWASYSAANLASFSTRENLSEVGQVDYRIGSYDIQSKPSFPKFELKGEGDGAESVNFTPPHVPQNPGALETLKSNSSDENNLLHINVEKRRVKTSEQDTDVNIITSSGMDFNRPRQMKEPLDSRNSLLISQDSLSDSVFESEVDHSKSLSAESPLQSSESNLSNTNIITGVSSNSKSESKMNSSINPKPKPASVYSVIPKPVPSATPLIPPTQKPPRGVRRRNKGNGEVFDRLTSSEDELDSIFHEDAEQQIKPEPGLDSHTSLDSKDHKMYPEIKKESNYNNVSLNSANGSVDIPIFTKSDNSSTFDSYQNSNPNASSTEKGFSQVIVPLDHHHDPSGQDYSITLEPYGKRIPQWLEDADAPYEDISFPWSNNFSESQSLTEENHRPGLKFGKENIVYVDRIPEESTRELEEGMLQGPKNAHGVSSKSTVPPPYLAVYNSPDISYTDTQIEEYNLDSVDLDGDGDSRLVRHYQKNTRPSSSRYLKNNFPAQNLAVKYNHYPPAPPSYSSYQVYQSSSSQLIPQSPLTQYHFDEDIDRGFEEALSMDYHSLALPSAPSSMNSLFAPSFGLYFESITEEPEESLSLTEMAEASSLNGDNIFKTQAVISRPSSRASFTASTDNQLPELTIPNTTGNDSETPYSGSASTGNRTVVEVKAADYDPIEADIAPTSERTSADGSEAVEPVTGNGCHAPKIAVDSYASLPVGSGNPWGFAESSSAFNVSSSSNVGNFETSMTGDAFGPTITENAQENSPWLDLDIVVTHGPKGDNQLDMSFGSDFSSDHTLGESIDADGYEISEYDVDHSKQRSERKTLQDSYIEFEREARPSTPHQSIEKVNLDLNDHIPFAKTVISNPEMEEMRHQFIFKVHN</sequence>
<protein>
    <recommendedName>
        <fullName evidence="7">G-protein coupled receptors family 1 profile domain-containing protein</fullName>
    </recommendedName>
</protein>
<dbReference type="EMBL" id="RQTK01000061">
    <property type="protein sequence ID" value="RUS89250.1"/>
    <property type="molecule type" value="Genomic_DNA"/>
</dbReference>
<feature type="compositionally biased region" description="Low complexity" evidence="5">
    <location>
        <begin position="392"/>
        <end position="403"/>
    </location>
</feature>
<evidence type="ECO:0000256" key="1">
    <source>
        <dbReference type="ARBA" id="ARBA00004370"/>
    </source>
</evidence>
<evidence type="ECO:0000256" key="2">
    <source>
        <dbReference type="ARBA" id="ARBA00022692"/>
    </source>
</evidence>
<evidence type="ECO:0000313" key="8">
    <source>
        <dbReference type="EMBL" id="RUS89250.1"/>
    </source>
</evidence>
<feature type="transmembrane region" description="Helical" evidence="6">
    <location>
        <begin position="16"/>
        <end position="36"/>
    </location>
</feature>
<evidence type="ECO:0000313" key="9">
    <source>
        <dbReference type="Proteomes" id="UP000271974"/>
    </source>
</evidence>
<evidence type="ECO:0000259" key="7">
    <source>
        <dbReference type="PROSITE" id="PS50262"/>
    </source>
</evidence>
<feature type="domain" description="G-protein coupled receptors family 1 profile" evidence="7">
    <location>
        <begin position="28"/>
        <end position="211"/>
    </location>
</feature>
<dbReference type="OrthoDB" id="6159388at2759"/>
<feature type="compositionally biased region" description="Polar residues" evidence="5">
    <location>
        <begin position="858"/>
        <end position="874"/>
    </location>
</feature>
<feature type="region of interest" description="Disordered" evidence="5">
    <location>
        <begin position="460"/>
        <end position="594"/>
    </location>
</feature>
<feature type="region of interest" description="Disordered" evidence="5">
    <location>
        <begin position="851"/>
        <end position="921"/>
    </location>
</feature>